<reference evidence="2" key="1">
    <citation type="journal article" date="2017" name="Nat. Ecol. Evol.">
        <title>Genome expansion and lineage-specific genetic innovations in the forest pathogenic fungi Armillaria.</title>
        <authorList>
            <person name="Sipos G."/>
            <person name="Prasanna A.N."/>
            <person name="Walter M.C."/>
            <person name="O'Connor E."/>
            <person name="Balint B."/>
            <person name="Krizsan K."/>
            <person name="Kiss B."/>
            <person name="Hess J."/>
            <person name="Varga T."/>
            <person name="Slot J."/>
            <person name="Riley R."/>
            <person name="Boka B."/>
            <person name="Rigling D."/>
            <person name="Barry K."/>
            <person name="Lee J."/>
            <person name="Mihaltcheva S."/>
            <person name="LaButti K."/>
            <person name="Lipzen A."/>
            <person name="Waldron R."/>
            <person name="Moloney N.M."/>
            <person name="Sperisen C."/>
            <person name="Kredics L."/>
            <person name="Vagvoelgyi C."/>
            <person name="Patrignani A."/>
            <person name="Fitzpatrick D."/>
            <person name="Nagy I."/>
            <person name="Doyle S."/>
            <person name="Anderson J.B."/>
            <person name="Grigoriev I.V."/>
            <person name="Gueldener U."/>
            <person name="Muensterkoetter M."/>
            <person name="Nagy L.G."/>
        </authorList>
    </citation>
    <scope>NUCLEOTIDE SEQUENCE [LARGE SCALE GENOMIC DNA]</scope>
    <source>
        <strain evidence="2">C18/9</strain>
    </source>
</reference>
<evidence type="ECO:0000313" key="1">
    <source>
        <dbReference type="EMBL" id="SJL12248.1"/>
    </source>
</evidence>
<organism evidence="1 2">
    <name type="scientific">Armillaria ostoyae</name>
    <name type="common">Armillaria root rot fungus</name>
    <dbReference type="NCBI Taxonomy" id="47428"/>
    <lineage>
        <taxon>Eukaryota</taxon>
        <taxon>Fungi</taxon>
        <taxon>Dikarya</taxon>
        <taxon>Basidiomycota</taxon>
        <taxon>Agaricomycotina</taxon>
        <taxon>Agaricomycetes</taxon>
        <taxon>Agaricomycetidae</taxon>
        <taxon>Agaricales</taxon>
        <taxon>Marasmiineae</taxon>
        <taxon>Physalacriaceae</taxon>
        <taxon>Armillaria</taxon>
    </lineage>
</organism>
<dbReference type="EMBL" id="FUEG01000016">
    <property type="protein sequence ID" value="SJL12248.1"/>
    <property type="molecule type" value="Genomic_DNA"/>
</dbReference>
<evidence type="ECO:0000313" key="2">
    <source>
        <dbReference type="Proteomes" id="UP000219338"/>
    </source>
</evidence>
<proteinExistence type="predicted"/>
<name>A0A284RTZ9_ARMOS</name>
<accession>A0A284RTZ9</accession>
<dbReference type="Proteomes" id="UP000219338">
    <property type="component" value="Unassembled WGS sequence"/>
</dbReference>
<dbReference type="OrthoDB" id="3118010at2759"/>
<dbReference type="AlphaFoldDB" id="A0A284RTZ9"/>
<gene>
    <name evidence="1" type="ORF">ARMOST_15671</name>
</gene>
<protein>
    <submittedName>
        <fullName evidence="1">Uncharacterized protein</fullName>
    </submittedName>
</protein>
<sequence length="67" mass="7306">MFKYELSSPSLLISHISNPCPLIVPYLNGASPDVVCLVVDIAKLDGFGLVTGISFLFGFVDWSKFLL</sequence>
<keyword evidence="2" id="KW-1185">Reference proteome</keyword>